<dbReference type="NCBIfam" id="NF002999">
    <property type="entry name" value="PRK03767.1"/>
    <property type="match status" value="1"/>
</dbReference>
<dbReference type="PANTHER" id="PTHR30546">
    <property type="entry name" value="FLAVODOXIN-RELATED PROTEIN WRBA-RELATED"/>
    <property type="match status" value="1"/>
</dbReference>
<evidence type="ECO:0000256" key="1">
    <source>
        <dbReference type="ARBA" id="ARBA00006961"/>
    </source>
</evidence>
<dbReference type="FunFam" id="3.40.50.360:FF:000001">
    <property type="entry name" value="NAD(P)H dehydrogenase (Quinone) FQR1-like"/>
    <property type="match status" value="1"/>
</dbReference>
<dbReference type="InterPro" id="IPR029039">
    <property type="entry name" value="Flavoprotein-like_sf"/>
</dbReference>
<dbReference type="PANTHER" id="PTHR30546:SF23">
    <property type="entry name" value="FLAVOPROTEIN-LIKE PROTEIN YCP4-RELATED"/>
    <property type="match status" value="1"/>
</dbReference>
<comment type="similarity">
    <text evidence="1">Belongs to the WrbA family.</text>
</comment>
<dbReference type="GO" id="GO:0010181">
    <property type="term" value="F:FMN binding"/>
    <property type="evidence" value="ECO:0007669"/>
    <property type="project" value="InterPro"/>
</dbReference>
<sequence length="201" mass="21473">MTKVAIVYYSSYGSTHAMAQRLAETAEKRGAEVRLRHVKETAPAEAYGAQEAWKAHVDAMADEPVAAPEDLEWADVVVMGSPTRYGHVTSQMQGFIDTLGPLWSEGKLADKVYTAFTSSQTKHGGQETTLQAFHTTFAHLGGIIVPPGYTDPVKFTDGNPYGVGKVTGAGGDLDDDDHAVLDHLVTRAITIAERLNGSAAA</sequence>
<dbReference type="GO" id="GO:0016020">
    <property type="term" value="C:membrane"/>
    <property type="evidence" value="ECO:0007669"/>
    <property type="project" value="TreeGrafter"/>
</dbReference>
<proteinExistence type="inferred from homology"/>
<dbReference type="InterPro" id="IPR005025">
    <property type="entry name" value="FMN_Rdtase-like_dom"/>
</dbReference>
<dbReference type="SUPFAM" id="SSF52218">
    <property type="entry name" value="Flavoproteins"/>
    <property type="match status" value="1"/>
</dbReference>
<evidence type="ECO:0000313" key="3">
    <source>
        <dbReference type="EMBL" id="CAB4728093.1"/>
    </source>
</evidence>
<organism evidence="3">
    <name type="scientific">freshwater metagenome</name>
    <dbReference type="NCBI Taxonomy" id="449393"/>
    <lineage>
        <taxon>unclassified sequences</taxon>
        <taxon>metagenomes</taxon>
        <taxon>ecological metagenomes</taxon>
    </lineage>
</organism>
<dbReference type="InterPro" id="IPR001226">
    <property type="entry name" value="Flavodoxin_CS"/>
</dbReference>
<dbReference type="EMBL" id="CAEZYQ010000002">
    <property type="protein sequence ID" value="CAB4728093.1"/>
    <property type="molecule type" value="Genomic_DNA"/>
</dbReference>
<dbReference type="GO" id="GO:0009055">
    <property type="term" value="F:electron transfer activity"/>
    <property type="evidence" value="ECO:0007669"/>
    <property type="project" value="InterPro"/>
</dbReference>
<dbReference type="GO" id="GO:0003955">
    <property type="term" value="F:NAD(P)H dehydrogenase (quinone) activity"/>
    <property type="evidence" value="ECO:0007669"/>
    <property type="project" value="InterPro"/>
</dbReference>
<dbReference type="PROSITE" id="PS00201">
    <property type="entry name" value="FLAVODOXIN"/>
    <property type="match status" value="1"/>
</dbReference>
<feature type="domain" description="Flavodoxin-like" evidence="2">
    <location>
        <begin position="4"/>
        <end position="192"/>
    </location>
</feature>
<accession>A0A6J6RZZ2</accession>
<evidence type="ECO:0000259" key="2">
    <source>
        <dbReference type="PROSITE" id="PS50902"/>
    </source>
</evidence>
<dbReference type="AlphaFoldDB" id="A0A6J6RZZ2"/>
<dbReference type="NCBIfam" id="TIGR01755">
    <property type="entry name" value="flav_wrbA"/>
    <property type="match status" value="1"/>
</dbReference>
<dbReference type="Gene3D" id="3.40.50.360">
    <property type="match status" value="1"/>
</dbReference>
<reference evidence="3" key="1">
    <citation type="submission" date="2020-05" db="EMBL/GenBank/DDBJ databases">
        <authorList>
            <person name="Chiriac C."/>
            <person name="Salcher M."/>
            <person name="Ghai R."/>
            <person name="Kavagutti S V."/>
        </authorList>
    </citation>
    <scope>NUCLEOTIDE SEQUENCE</scope>
</reference>
<dbReference type="InterPro" id="IPR008254">
    <property type="entry name" value="Flavodoxin/NO_synth"/>
</dbReference>
<protein>
    <submittedName>
        <fullName evidence="3">Unannotated protein</fullName>
    </submittedName>
</protein>
<dbReference type="InterPro" id="IPR010089">
    <property type="entry name" value="Flavoprotein_WrbA-like"/>
</dbReference>
<dbReference type="PROSITE" id="PS50902">
    <property type="entry name" value="FLAVODOXIN_LIKE"/>
    <property type="match status" value="1"/>
</dbReference>
<gene>
    <name evidence="3" type="ORF">UFOPK2761_00301</name>
</gene>
<dbReference type="Pfam" id="PF03358">
    <property type="entry name" value="FMN_red"/>
    <property type="match status" value="1"/>
</dbReference>
<name>A0A6J6RZZ2_9ZZZZ</name>